<reference evidence="5" key="2">
    <citation type="journal article" date="2023" name="Science">
        <title>Genomic signatures of disease resistance in endangered staghorn corals.</title>
        <authorList>
            <person name="Vollmer S.V."/>
            <person name="Selwyn J.D."/>
            <person name="Despard B.A."/>
            <person name="Roesel C.L."/>
        </authorList>
    </citation>
    <scope>NUCLEOTIDE SEQUENCE</scope>
    <source>
        <strain evidence="5">K2</strain>
    </source>
</reference>
<dbReference type="PANTHER" id="PTHR46963:SF2">
    <property type="match status" value="1"/>
</dbReference>
<sequence length="266" mass="31256">MINDLFVADTILWKYVHNTTLVESVSQNGTSYMQLRVDELVRQSEADGFQLNESKWNKAISSMICCRHATGPLIALVARDTSNYRFVRKIDKPSDTTKKTKTDLNVWTRWCNSINERRPMEDIPLEELNSLLAHFFIKVRKLNGEEFEPGTLTSFQRSFDRYLRQHGKNYMHKIFESSREALESKRKQLRLSGKGTRPNKALGLTNDEVEKFWSEKQLGDHSPQALLRTVWLNNTMHFGWRARDEHRKVLLGDLEIRQEEGRERRE</sequence>
<reference evidence="5" key="1">
    <citation type="journal article" date="2023" name="G3 (Bethesda)">
        <title>Whole genome assembly and annotation of the endangered Caribbean coral Acropora cervicornis.</title>
        <authorList>
            <person name="Selwyn J.D."/>
            <person name="Vollmer S.V."/>
        </authorList>
    </citation>
    <scope>NUCLEOTIDE SEQUENCE</scope>
    <source>
        <strain evidence="5">K2</strain>
    </source>
</reference>
<evidence type="ECO:0000256" key="3">
    <source>
        <dbReference type="ARBA" id="ARBA00022843"/>
    </source>
</evidence>
<evidence type="ECO:0000313" key="5">
    <source>
        <dbReference type="EMBL" id="KAK2570276.1"/>
    </source>
</evidence>
<organism evidence="5 6">
    <name type="scientific">Acropora cervicornis</name>
    <name type="common">Staghorn coral</name>
    <dbReference type="NCBI Taxonomy" id="6130"/>
    <lineage>
        <taxon>Eukaryota</taxon>
        <taxon>Metazoa</taxon>
        <taxon>Cnidaria</taxon>
        <taxon>Anthozoa</taxon>
        <taxon>Hexacorallia</taxon>
        <taxon>Scleractinia</taxon>
        <taxon>Astrocoeniina</taxon>
        <taxon>Acroporidae</taxon>
        <taxon>Acropora</taxon>
    </lineage>
</organism>
<dbReference type="Pfam" id="PF12012">
    <property type="entry name" value="DUF3504"/>
    <property type="match status" value="1"/>
</dbReference>
<dbReference type="EMBL" id="JARQWQ010000008">
    <property type="protein sequence ID" value="KAK2570276.1"/>
    <property type="molecule type" value="Genomic_DNA"/>
</dbReference>
<proteinExistence type="predicted"/>
<dbReference type="InterPro" id="IPR021893">
    <property type="entry name" value="ZMYM2-like_C"/>
</dbReference>
<comment type="caution">
    <text evidence="5">The sequence shown here is derived from an EMBL/GenBank/DDBJ whole genome shotgun (WGS) entry which is preliminary data.</text>
</comment>
<evidence type="ECO:0000259" key="4">
    <source>
        <dbReference type="Pfam" id="PF12012"/>
    </source>
</evidence>
<accession>A0AAD9R040</accession>
<keyword evidence="6" id="KW-1185">Reference proteome</keyword>
<evidence type="ECO:0000256" key="1">
    <source>
        <dbReference type="ARBA" id="ARBA00022499"/>
    </source>
</evidence>
<keyword evidence="2" id="KW-0597">Phosphoprotein</keyword>
<keyword evidence="3" id="KW-0832">Ubl conjugation</keyword>
<name>A0AAD9R040_ACRCE</name>
<protein>
    <recommendedName>
        <fullName evidence="4">ZMYM2-like/QRICH1 C-terminal domain-containing protein</fullName>
    </recommendedName>
</protein>
<evidence type="ECO:0000256" key="2">
    <source>
        <dbReference type="ARBA" id="ARBA00022553"/>
    </source>
</evidence>
<keyword evidence="1" id="KW-1017">Isopeptide bond</keyword>
<evidence type="ECO:0000313" key="6">
    <source>
        <dbReference type="Proteomes" id="UP001249851"/>
    </source>
</evidence>
<dbReference type="InterPro" id="IPR042838">
    <property type="entry name" value="KIAA1958"/>
</dbReference>
<dbReference type="PANTHER" id="PTHR46963">
    <property type="entry name" value="SIMILAR TO RIKEN CDNA E130308A19"/>
    <property type="match status" value="1"/>
</dbReference>
<dbReference type="Proteomes" id="UP001249851">
    <property type="component" value="Unassembled WGS sequence"/>
</dbReference>
<gene>
    <name evidence="5" type="ORF">P5673_005061</name>
</gene>
<dbReference type="AlphaFoldDB" id="A0AAD9R040"/>
<feature type="domain" description="ZMYM2-like/QRICH1 C-terminal" evidence="4">
    <location>
        <begin position="207"/>
        <end position="259"/>
    </location>
</feature>